<protein>
    <recommendedName>
        <fullName evidence="7">O(6)-methylguanine-induced apoptosis 2</fullName>
    </recommendedName>
</protein>
<dbReference type="GO" id="GO:0042393">
    <property type="term" value="F:histone binding"/>
    <property type="evidence" value="ECO:0007669"/>
    <property type="project" value="TreeGrafter"/>
</dbReference>
<evidence type="ECO:0000256" key="1">
    <source>
        <dbReference type="ARBA" id="ARBA00004123"/>
    </source>
</evidence>
<evidence type="ECO:0008006" key="7">
    <source>
        <dbReference type="Google" id="ProtNLM"/>
    </source>
</evidence>
<dbReference type="GO" id="GO:0001939">
    <property type="term" value="C:female pronucleus"/>
    <property type="evidence" value="ECO:0007669"/>
    <property type="project" value="TreeGrafter"/>
</dbReference>
<evidence type="ECO:0000256" key="2">
    <source>
        <dbReference type="ARBA" id="ARBA00004496"/>
    </source>
</evidence>
<dbReference type="PANTHER" id="PTHR35678:SF1">
    <property type="entry name" value="PROTEIN STPG4"/>
    <property type="match status" value="1"/>
</dbReference>
<proteinExistence type="predicted"/>
<comment type="subcellular location">
    <subcellularLocation>
        <location evidence="2">Cytoplasm</location>
    </subcellularLocation>
    <subcellularLocation>
        <location evidence="1">Nucleus</location>
    </subcellularLocation>
</comment>
<dbReference type="GO" id="GO:0005737">
    <property type="term" value="C:cytoplasm"/>
    <property type="evidence" value="ECO:0007669"/>
    <property type="project" value="UniProtKB-SubCell"/>
</dbReference>
<sequence length="316" mass="35052">MAKLSLTKGLNERCSSTIPSKYQTVIISNEEKKGFCSQSKRFLEHLNENPGPGSYLSHASCEGCSPSFSKRGTGCFASKTGRAPRSFQRPSPGPDSYNLQTSLLHKHDFNRGESRIFRLPYAVMKEKPTNENPAPNQYKAAVDKNSTVSAESAFRSRTTRSVILLNKFKGPSPCHYQVSDVLVQKTPQTVSCFKSTTARIQAPLRNNIPGPGSYNPHHPPEPVRRTTLPRKHYLGLSAPPLIPSKDPPFPGPGHYDVENLNRDVKVPVSSAVFLSVTSRWMQEHKGQEMPGPGFYEPPVFAKTSFLYNPAKLWIPA</sequence>
<keyword evidence="3" id="KW-0963">Cytoplasm</keyword>
<dbReference type="Pfam" id="PF07004">
    <property type="entry name" value="SHIPPO-rpt"/>
    <property type="match status" value="2"/>
</dbReference>
<dbReference type="GO" id="GO:0001940">
    <property type="term" value="C:male pronucleus"/>
    <property type="evidence" value="ECO:0007669"/>
    <property type="project" value="TreeGrafter"/>
</dbReference>
<evidence type="ECO:0000256" key="4">
    <source>
        <dbReference type="ARBA" id="ARBA00023242"/>
    </source>
</evidence>
<organism evidence="5 6">
    <name type="scientific">Danionella cerebrum</name>
    <dbReference type="NCBI Taxonomy" id="2873325"/>
    <lineage>
        <taxon>Eukaryota</taxon>
        <taxon>Metazoa</taxon>
        <taxon>Chordata</taxon>
        <taxon>Craniata</taxon>
        <taxon>Vertebrata</taxon>
        <taxon>Euteleostomi</taxon>
        <taxon>Actinopterygii</taxon>
        <taxon>Neopterygii</taxon>
        <taxon>Teleostei</taxon>
        <taxon>Ostariophysi</taxon>
        <taxon>Cypriniformes</taxon>
        <taxon>Danionidae</taxon>
        <taxon>Danioninae</taxon>
        <taxon>Danionella</taxon>
    </lineage>
</organism>
<gene>
    <name evidence="5" type="ORF">DNTS_032714</name>
</gene>
<dbReference type="InterPro" id="IPR010736">
    <property type="entry name" value="SHIPPO-rpt"/>
</dbReference>
<dbReference type="GO" id="GO:0003682">
    <property type="term" value="F:chromatin binding"/>
    <property type="evidence" value="ECO:0007669"/>
    <property type="project" value="TreeGrafter"/>
</dbReference>
<dbReference type="EMBL" id="SRMA01026255">
    <property type="protein sequence ID" value="TRY85949.1"/>
    <property type="molecule type" value="Genomic_DNA"/>
</dbReference>
<keyword evidence="4" id="KW-0539">Nucleus</keyword>
<dbReference type="GO" id="GO:0042585">
    <property type="term" value="C:germinal vesicle"/>
    <property type="evidence" value="ECO:0007669"/>
    <property type="project" value="TreeGrafter"/>
</dbReference>
<dbReference type="OrthoDB" id="186871at2759"/>
<dbReference type="AlphaFoldDB" id="A0A553Q7P0"/>
<dbReference type="GO" id="GO:0044727">
    <property type="term" value="P:epigenetic programing of male pronucleus"/>
    <property type="evidence" value="ECO:0007669"/>
    <property type="project" value="TreeGrafter"/>
</dbReference>
<evidence type="ECO:0000313" key="6">
    <source>
        <dbReference type="Proteomes" id="UP000316079"/>
    </source>
</evidence>
<evidence type="ECO:0000313" key="5">
    <source>
        <dbReference type="EMBL" id="TRY85949.1"/>
    </source>
</evidence>
<dbReference type="Proteomes" id="UP000316079">
    <property type="component" value="Unassembled WGS sequence"/>
</dbReference>
<reference evidence="5 6" key="1">
    <citation type="journal article" date="2019" name="Sci. Data">
        <title>Hybrid genome assembly and annotation of Danionella translucida.</title>
        <authorList>
            <person name="Kadobianskyi M."/>
            <person name="Schulze L."/>
            <person name="Schuelke M."/>
            <person name="Judkewitz B."/>
        </authorList>
    </citation>
    <scope>NUCLEOTIDE SEQUENCE [LARGE SCALE GENOMIC DNA]</scope>
    <source>
        <strain evidence="5 6">Bolton</strain>
    </source>
</reference>
<keyword evidence="6" id="KW-1185">Reference proteome</keyword>
<accession>A0A553Q7P0</accession>
<dbReference type="PANTHER" id="PTHR35678">
    <property type="entry name" value="PROTEIN STPG4"/>
    <property type="match status" value="1"/>
</dbReference>
<name>A0A553Q7P0_9TELE</name>
<evidence type="ECO:0000256" key="3">
    <source>
        <dbReference type="ARBA" id="ARBA00022490"/>
    </source>
</evidence>
<comment type="caution">
    <text evidence="5">The sequence shown here is derived from an EMBL/GenBank/DDBJ whole genome shotgun (WGS) entry which is preliminary data.</text>
</comment>